<accession>A0A919VSJ0</accession>
<organism evidence="1 2">
    <name type="scientific">Winogradskya consettensis</name>
    <dbReference type="NCBI Taxonomy" id="113560"/>
    <lineage>
        <taxon>Bacteria</taxon>
        <taxon>Bacillati</taxon>
        <taxon>Actinomycetota</taxon>
        <taxon>Actinomycetes</taxon>
        <taxon>Micromonosporales</taxon>
        <taxon>Micromonosporaceae</taxon>
        <taxon>Winogradskya</taxon>
    </lineage>
</organism>
<dbReference type="AlphaFoldDB" id="A0A919VSJ0"/>
<proteinExistence type="predicted"/>
<evidence type="ECO:0000313" key="1">
    <source>
        <dbReference type="EMBL" id="GIM74247.1"/>
    </source>
</evidence>
<evidence type="ECO:0000313" key="2">
    <source>
        <dbReference type="Proteomes" id="UP000680865"/>
    </source>
</evidence>
<dbReference type="InterPro" id="IPR054284">
    <property type="entry name" value="DUF7019"/>
</dbReference>
<name>A0A919VSJ0_9ACTN</name>
<protein>
    <submittedName>
        <fullName evidence="1">Uncharacterized protein</fullName>
    </submittedName>
</protein>
<dbReference type="EMBL" id="BOQP01000019">
    <property type="protein sequence ID" value="GIM74247.1"/>
    <property type="molecule type" value="Genomic_DNA"/>
</dbReference>
<sequence>MGMVIMAFRYLVYVSDRKIDMLLPQLDAGATRQRKWEIGFDLKLLKAKATDEPRAGADRVTRLERVVRWLHDHGDLGTVDNPGQFVWGLMPLRWGPMIGQDGHSMIYLGGRDEKTVVGLGGSREHVFGLPGQEAGQGSPLSRSMLPSLLQAITPPGHGTGVDGDEDALAAVHAASTGLRGPAQNMEFIAKRLLQGPGPDGTVVLLGSPLYVALVD</sequence>
<comment type="caution">
    <text evidence="1">The sequence shown here is derived from an EMBL/GenBank/DDBJ whole genome shotgun (WGS) entry which is preliminary data.</text>
</comment>
<keyword evidence="2" id="KW-1185">Reference proteome</keyword>
<gene>
    <name evidence="1" type="ORF">Aco04nite_39340</name>
</gene>
<reference evidence="1" key="1">
    <citation type="submission" date="2021-03" db="EMBL/GenBank/DDBJ databases">
        <title>Whole genome shotgun sequence of Actinoplanes consettensis NBRC 14913.</title>
        <authorList>
            <person name="Komaki H."/>
            <person name="Tamura T."/>
        </authorList>
    </citation>
    <scope>NUCLEOTIDE SEQUENCE</scope>
    <source>
        <strain evidence="1">NBRC 14913</strain>
    </source>
</reference>
<dbReference type="Proteomes" id="UP000680865">
    <property type="component" value="Unassembled WGS sequence"/>
</dbReference>
<dbReference type="NCBIfam" id="NF040893">
    <property type="entry name" value="SAVMC3_10250"/>
    <property type="match status" value="1"/>
</dbReference>
<dbReference type="Pfam" id="PF22880">
    <property type="entry name" value="DUF7019"/>
    <property type="match status" value="1"/>
</dbReference>